<dbReference type="GO" id="GO:0009425">
    <property type="term" value="C:bacterial-type flagellum basal body"/>
    <property type="evidence" value="ECO:0007669"/>
    <property type="project" value="InterPro"/>
</dbReference>
<dbReference type="EMBL" id="LN614827">
    <property type="protein sequence ID" value="CEG57453.1"/>
    <property type="molecule type" value="Genomic_DNA"/>
</dbReference>
<evidence type="ECO:0000313" key="9">
    <source>
        <dbReference type="EMBL" id="CEG57453.1"/>
    </source>
</evidence>
<dbReference type="InterPro" id="IPR001172">
    <property type="entry name" value="FliN_T3SS_HrcQb"/>
</dbReference>
<dbReference type="GO" id="GO:0071973">
    <property type="term" value="P:bacterial-type flagellum-dependent cell motility"/>
    <property type="evidence" value="ECO:0007669"/>
    <property type="project" value="InterPro"/>
</dbReference>
<dbReference type="InterPro" id="IPR051469">
    <property type="entry name" value="FliN/MopA/SpaO"/>
</dbReference>
<comment type="similarity">
    <text evidence="2">Belongs to the FliN/MopA/SpaO family.</text>
</comment>
<comment type="subcellular location">
    <subcellularLocation>
        <location evidence="1">Cell membrane</location>
        <topology evidence="1">Peripheral membrane protein</topology>
        <orientation evidence="1">Cytoplasmic side</orientation>
    </subcellularLocation>
</comment>
<dbReference type="Pfam" id="PF01052">
    <property type="entry name" value="FliMN_C"/>
    <property type="match status" value="1"/>
</dbReference>
<keyword evidence="4" id="KW-1003">Cell membrane</keyword>
<evidence type="ECO:0000313" key="10">
    <source>
        <dbReference type="Proteomes" id="UP000032430"/>
    </source>
</evidence>
<dbReference type="PANTHER" id="PTHR43484:SF1">
    <property type="entry name" value="FLAGELLAR MOTOR SWITCH PROTEIN FLIN"/>
    <property type="match status" value="1"/>
</dbReference>
<keyword evidence="5" id="KW-0145">Chemotaxis</keyword>
<protein>
    <recommendedName>
        <fullName evidence="3">Flagellar motor switch protein FliN</fullName>
    </recommendedName>
</protein>
<keyword evidence="6" id="KW-0283">Flagellar rotation</keyword>
<dbReference type="RefSeq" id="WP_052673920.1">
    <property type="nucleotide sequence ID" value="NZ_LN614827.1"/>
</dbReference>
<evidence type="ECO:0000256" key="5">
    <source>
        <dbReference type="ARBA" id="ARBA00022500"/>
    </source>
</evidence>
<dbReference type="Gene3D" id="2.30.330.10">
    <property type="entry name" value="SpoA-like"/>
    <property type="match status" value="1"/>
</dbReference>
<dbReference type="Proteomes" id="UP000032430">
    <property type="component" value="Chromosome I"/>
</dbReference>
<dbReference type="STRING" id="1212491.LFA_2068"/>
<dbReference type="SUPFAM" id="SSF101801">
    <property type="entry name" value="Surface presentation of antigens (SPOA)"/>
    <property type="match status" value="1"/>
</dbReference>
<evidence type="ECO:0000256" key="4">
    <source>
        <dbReference type="ARBA" id="ARBA00022475"/>
    </source>
</evidence>
<feature type="domain" description="Flagellar motor switch protein FliN-like C-terminal" evidence="8">
    <location>
        <begin position="30"/>
        <end position="98"/>
    </location>
</feature>
<accession>A0A098G4N7</accession>
<keyword evidence="7" id="KW-0472">Membrane</keyword>
<dbReference type="InterPro" id="IPR036429">
    <property type="entry name" value="SpoA-like_sf"/>
</dbReference>
<reference evidence="10" key="1">
    <citation type="submission" date="2014-09" db="EMBL/GenBank/DDBJ databases">
        <authorList>
            <person name="Gomez-Valero L."/>
        </authorList>
    </citation>
    <scope>NUCLEOTIDE SEQUENCE [LARGE SCALE GENOMIC DNA]</scope>
    <source>
        <strain evidence="10">ATCC700992</strain>
    </source>
</reference>
<evidence type="ECO:0000256" key="3">
    <source>
        <dbReference type="ARBA" id="ARBA00021897"/>
    </source>
</evidence>
<proteinExistence type="inferred from homology"/>
<gene>
    <name evidence="9" type="ORF">LFA_2068</name>
</gene>
<dbReference type="KEGG" id="lfa:LFA_2068"/>
<evidence type="ECO:0000256" key="1">
    <source>
        <dbReference type="ARBA" id="ARBA00004413"/>
    </source>
</evidence>
<dbReference type="AlphaFoldDB" id="A0A098G4N7"/>
<evidence type="ECO:0000259" key="8">
    <source>
        <dbReference type="Pfam" id="PF01052"/>
    </source>
</evidence>
<evidence type="ECO:0000256" key="7">
    <source>
        <dbReference type="ARBA" id="ARBA00023136"/>
    </source>
</evidence>
<dbReference type="OrthoDB" id="5644966at2"/>
<sequence>MSITVKKITLTEQQSQNEGQIINKNYLGLVGNIEVQCSVRIGTLSMTIAQLKQLQSDQVLHLDQKTHEPIELILNNKVIAKGELMSHEDHFAIQITEVTS</sequence>
<dbReference type="InterPro" id="IPR001543">
    <property type="entry name" value="FliN-like_C"/>
</dbReference>
<evidence type="ECO:0000256" key="2">
    <source>
        <dbReference type="ARBA" id="ARBA00009226"/>
    </source>
</evidence>
<dbReference type="GO" id="GO:0005886">
    <property type="term" value="C:plasma membrane"/>
    <property type="evidence" value="ECO:0007669"/>
    <property type="project" value="UniProtKB-SubCell"/>
</dbReference>
<keyword evidence="10" id="KW-1185">Reference proteome</keyword>
<dbReference type="PANTHER" id="PTHR43484">
    <property type="match status" value="1"/>
</dbReference>
<dbReference type="GO" id="GO:0006935">
    <property type="term" value="P:chemotaxis"/>
    <property type="evidence" value="ECO:0007669"/>
    <property type="project" value="UniProtKB-KW"/>
</dbReference>
<dbReference type="PRINTS" id="PR00956">
    <property type="entry name" value="FLGMOTORFLIN"/>
</dbReference>
<evidence type="ECO:0000256" key="6">
    <source>
        <dbReference type="ARBA" id="ARBA00022779"/>
    </source>
</evidence>
<name>A0A098G4N7_9GAMM</name>
<organism evidence="9 10">
    <name type="scientific">Legionella fallonii LLAP-10</name>
    <dbReference type="NCBI Taxonomy" id="1212491"/>
    <lineage>
        <taxon>Bacteria</taxon>
        <taxon>Pseudomonadati</taxon>
        <taxon>Pseudomonadota</taxon>
        <taxon>Gammaproteobacteria</taxon>
        <taxon>Legionellales</taxon>
        <taxon>Legionellaceae</taxon>
        <taxon>Legionella</taxon>
    </lineage>
</organism>
<dbReference type="HOGENOM" id="CLU_097058_4_1_6"/>
<dbReference type="GO" id="GO:0003774">
    <property type="term" value="F:cytoskeletal motor activity"/>
    <property type="evidence" value="ECO:0007669"/>
    <property type="project" value="InterPro"/>
</dbReference>